<dbReference type="InterPro" id="IPR022344">
    <property type="entry name" value="GTA_major-tail"/>
</dbReference>
<proteinExistence type="predicted"/>
<organism evidence="2 3">
    <name type="scientific">Paracoccus alkenifer</name>
    <dbReference type="NCBI Taxonomy" id="65735"/>
    <lineage>
        <taxon>Bacteria</taxon>
        <taxon>Pseudomonadati</taxon>
        <taxon>Pseudomonadota</taxon>
        <taxon>Alphaproteobacteria</taxon>
        <taxon>Rhodobacterales</taxon>
        <taxon>Paracoccaceae</taxon>
        <taxon>Paracoccus</taxon>
    </lineage>
</organism>
<evidence type="ECO:0000313" key="3">
    <source>
        <dbReference type="Proteomes" id="UP000199125"/>
    </source>
</evidence>
<dbReference type="NCBIfam" id="TIGR02126">
    <property type="entry name" value="phgtail_TP901_1"/>
    <property type="match status" value="1"/>
</dbReference>
<gene>
    <name evidence="2" type="ORF">SAMN04488075_0291</name>
</gene>
<dbReference type="AlphaFoldDB" id="A0A1H6JI18"/>
<evidence type="ECO:0000313" key="2">
    <source>
        <dbReference type="EMBL" id="SEH60079.1"/>
    </source>
</evidence>
<dbReference type="InterPro" id="IPR011855">
    <property type="entry name" value="Phgtail_TP901_1"/>
</dbReference>
<dbReference type="EMBL" id="FNXG01000001">
    <property type="protein sequence ID" value="SEH60079.1"/>
    <property type="molecule type" value="Genomic_DNA"/>
</dbReference>
<protein>
    <submittedName>
        <fullName evidence="2">Phage major tail protein, TP901-1 family</fullName>
    </submittedName>
</protein>
<feature type="compositionally biased region" description="Acidic residues" evidence="1">
    <location>
        <begin position="148"/>
        <end position="165"/>
    </location>
</feature>
<reference evidence="3" key="1">
    <citation type="submission" date="2016-10" db="EMBL/GenBank/DDBJ databases">
        <authorList>
            <person name="Varghese N."/>
            <person name="Submissions S."/>
        </authorList>
    </citation>
    <scope>NUCLEOTIDE SEQUENCE [LARGE SCALE GENOMIC DNA]</scope>
    <source>
        <strain evidence="3">DSM 11593</strain>
    </source>
</reference>
<sequence length="165" mass="17092">MTVQNGRDLLIKMDMTGDGSFETVAGLRATRLAFNAETVDVTSMGSEGGWRELLGGAGVRSASISGSGVFRDEATDARARQAFFDAEVPRFQVVIPGFGRVEGPFQITGLEYAGNYNGEASYELSLASAGVLAFVAEPELGDGGDMGEPGEDEGEGAEGGEGEAP</sequence>
<dbReference type="OrthoDB" id="7266971at2"/>
<name>A0A1H6JI18_9RHOB</name>
<keyword evidence="3" id="KW-1185">Reference proteome</keyword>
<accession>A0A1H6JI18</accession>
<evidence type="ECO:0000256" key="1">
    <source>
        <dbReference type="SAM" id="MobiDB-lite"/>
    </source>
</evidence>
<dbReference type="Proteomes" id="UP000199125">
    <property type="component" value="Unassembled WGS sequence"/>
</dbReference>
<dbReference type="STRING" id="65735.SAMN04488075_0291"/>
<dbReference type="Pfam" id="PF06199">
    <property type="entry name" value="Phage_tail_2"/>
    <property type="match status" value="1"/>
</dbReference>
<feature type="region of interest" description="Disordered" evidence="1">
    <location>
        <begin position="138"/>
        <end position="165"/>
    </location>
</feature>
<dbReference type="PRINTS" id="PR01996">
    <property type="entry name" value="MTP1FAMILY"/>
</dbReference>